<accession>A0A0E9U140</accession>
<organism evidence="1">
    <name type="scientific">Anguilla anguilla</name>
    <name type="common">European freshwater eel</name>
    <name type="synonym">Muraena anguilla</name>
    <dbReference type="NCBI Taxonomy" id="7936"/>
    <lineage>
        <taxon>Eukaryota</taxon>
        <taxon>Metazoa</taxon>
        <taxon>Chordata</taxon>
        <taxon>Craniata</taxon>
        <taxon>Vertebrata</taxon>
        <taxon>Euteleostomi</taxon>
        <taxon>Actinopterygii</taxon>
        <taxon>Neopterygii</taxon>
        <taxon>Teleostei</taxon>
        <taxon>Anguilliformes</taxon>
        <taxon>Anguillidae</taxon>
        <taxon>Anguilla</taxon>
    </lineage>
</organism>
<dbReference type="EMBL" id="GBXM01048953">
    <property type="protein sequence ID" value="JAH59624.1"/>
    <property type="molecule type" value="Transcribed_RNA"/>
</dbReference>
<sequence>MSTSSPHLIVITPKFQGGHNADDYLV</sequence>
<name>A0A0E9U140_ANGAN</name>
<protein>
    <submittedName>
        <fullName evidence="1">Uncharacterized protein</fullName>
    </submittedName>
</protein>
<evidence type="ECO:0000313" key="1">
    <source>
        <dbReference type="EMBL" id="JAH59624.1"/>
    </source>
</evidence>
<reference evidence="1" key="2">
    <citation type="journal article" date="2015" name="Fish Shellfish Immunol.">
        <title>Early steps in the European eel (Anguilla anguilla)-Vibrio vulnificus interaction in the gills: Role of the RtxA13 toxin.</title>
        <authorList>
            <person name="Callol A."/>
            <person name="Pajuelo D."/>
            <person name="Ebbesson L."/>
            <person name="Teles M."/>
            <person name="MacKenzie S."/>
            <person name="Amaro C."/>
        </authorList>
    </citation>
    <scope>NUCLEOTIDE SEQUENCE</scope>
</reference>
<reference evidence="1" key="1">
    <citation type="submission" date="2014-11" db="EMBL/GenBank/DDBJ databases">
        <authorList>
            <person name="Amaro Gonzalez C."/>
        </authorList>
    </citation>
    <scope>NUCLEOTIDE SEQUENCE</scope>
</reference>
<proteinExistence type="predicted"/>
<dbReference type="AlphaFoldDB" id="A0A0E9U140"/>